<dbReference type="SUPFAM" id="SSF53474">
    <property type="entry name" value="alpha/beta-Hydrolases"/>
    <property type="match status" value="1"/>
</dbReference>
<dbReference type="InterPro" id="IPR029058">
    <property type="entry name" value="AB_hydrolase_fold"/>
</dbReference>
<dbReference type="EMBL" id="JAHRHJ020000010">
    <property type="protein sequence ID" value="KAH9298204.1"/>
    <property type="molecule type" value="Genomic_DNA"/>
</dbReference>
<proteinExistence type="predicted"/>
<comment type="caution">
    <text evidence="2">The sequence shown here is derived from an EMBL/GenBank/DDBJ whole genome shotgun (WGS) entry which is preliminary data.</text>
</comment>
<sequence length="221" mass="24214">MRIDVANPLQANLSQTYDRKVNKSAYLIMISNIVLFNRWKMALASATGAVEVVTFDYPYCSGGKHRAPPKAEKLVEPHVVVVKKAVMKHPGHPLVLVGKSMGSRVSCMVAEKEDMDVSAVVCLGYPLKGANGGIRDETLLKLSVPVIFVQGSKDAFCPVQKLEAVRQKMTAMNELYVIDGGNHSLEIGKKLLKEKGINQVEAEMQALMSIQAFVSRVLMDV</sequence>
<dbReference type="Gene3D" id="3.40.50.1820">
    <property type="entry name" value="alpha/beta hydrolase"/>
    <property type="match status" value="1"/>
</dbReference>
<dbReference type="PANTHER" id="PTHR13136">
    <property type="entry name" value="TESTIS DEVELOPMENT PROTEIN PRTD"/>
    <property type="match status" value="1"/>
</dbReference>
<dbReference type="Proteomes" id="UP000824469">
    <property type="component" value="Unassembled WGS sequence"/>
</dbReference>
<gene>
    <name evidence="2" type="ORF">KI387_029886</name>
</gene>
<dbReference type="OMA" id="VSCMVAN"/>
<dbReference type="FunFam" id="3.40.50.1820:FF:000207">
    <property type="entry name" value="Alpha/beta-Hydrolases superfamily protein"/>
    <property type="match status" value="1"/>
</dbReference>
<evidence type="ECO:0000313" key="2">
    <source>
        <dbReference type="EMBL" id="KAH9298204.1"/>
    </source>
</evidence>
<feature type="domain" description="KANL3/Tex30 alpha/beta hydrolase-like" evidence="1">
    <location>
        <begin position="41"/>
        <end position="206"/>
    </location>
</feature>
<dbReference type="PANTHER" id="PTHR13136:SF11">
    <property type="entry name" value="TESTIS-EXPRESSED PROTEIN 30"/>
    <property type="match status" value="1"/>
</dbReference>
<reference evidence="2 3" key="1">
    <citation type="journal article" date="2021" name="Nat. Plants">
        <title>The Taxus genome provides insights into paclitaxel biosynthesis.</title>
        <authorList>
            <person name="Xiong X."/>
            <person name="Gou J."/>
            <person name="Liao Q."/>
            <person name="Li Y."/>
            <person name="Zhou Q."/>
            <person name="Bi G."/>
            <person name="Li C."/>
            <person name="Du R."/>
            <person name="Wang X."/>
            <person name="Sun T."/>
            <person name="Guo L."/>
            <person name="Liang H."/>
            <person name="Lu P."/>
            <person name="Wu Y."/>
            <person name="Zhang Z."/>
            <person name="Ro D.K."/>
            <person name="Shang Y."/>
            <person name="Huang S."/>
            <person name="Yan J."/>
        </authorList>
    </citation>
    <scope>NUCLEOTIDE SEQUENCE [LARGE SCALE GENOMIC DNA]</scope>
    <source>
        <strain evidence="2">Ta-2019</strain>
    </source>
</reference>
<dbReference type="InterPro" id="IPR026555">
    <property type="entry name" value="NSL3/Tex30"/>
</dbReference>
<evidence type="ECO:0000259" key="1">
    <source>
        <dbReference type="Pfam" id="PF20408"/>
    </source>
</evidence>
<accession>A0AA38CJU1</accession>
<protein>
    <recommendedName>
        <fullName evidence="1">KANL3/Tex30 alpha/beta hydrolase-like domain-containing protein</fullName>
    </recommendedName>
</protein>
<keyword evidence="3" id="KW-1185">Reference proteome</keyword>
<name>A0AA38CJU1_TAXCH</name>
<dbReference type="Pfam" id="PF20408">
    <property type="entry name" value="Abhydrolase_11"/>
    <property type="match status" value="1"/>
</dbReference>
<organism evidence="2 3">
    <name type="scientific">Taxus chinensis</name>
    <name type="common">Chinese yew</name>
    <name type="synonym">Taxus wallichiana var. chinensis</name>
    <dbReference type="NCBI Taxonomy" id="29808"/>
    <lineage>
        <taxon>Eukaryota</taxon>
        <taxon>Viridiplantae</taxon>
        <taxon>Streptophyta</taxon>
        <taxon>Embryophyta</taxon>
        <taxon>Tracheophyta</taxon>
        <taxon>Spermatophyta</taxon>
        <taxon>Pinopsida</taxon>
        <taxon>Pinidae</taxon>
        <taxon>Conifers II</taxon>
        <taxon>Cupressales</taxon>
        <taxon>Taxaceae</taxon>
        <taxon>Taxus</taxon>
    </lineage>
</organism>
<dbReference type="InterPro" id="IPR046879">
    <property type="entry name" value="KANL3/Tex30_Abhydrolase"/>
</dbReference>
<dbReference type="AlphaFoldDB" id="A0AA38CJU1"/>
<evidence type="ECO:0000313" key="3">
    <source>
        <dbReference type="Proteomes" id="UP000824469"/>
    </source>
</evidence>